<evidence type="ECO:0000313" key="3">
    <source>
        <dbReference type="Proteomes" id="UP000024635"/>
    </source>
</evidence>
<keyword evidence="3" id="KW-1185">Reference proteome</keyword>
<organism evidence="2 3">
    <name type="scientific">Ancylostoma ceylanicum</name>
    <dbReference type="NCBI Taxonomy" id="53326"/>
    <lineage>
        <taxon>Eukaryota</taxon>
        <taxon>Metazoa</taxon>
        <taxon>Ecdysozoa</taxon>
        <taxon>Nematoda</taxon>
        <taxon>Chromadorea</taxon>
        <taxon>Rhabditida</taxon>
        <taxon>Rhabditina</taxon>
        <taxon>Rhabditomorpha</taxon>
        <taxon>Strongyloidea</taxon>
        <taxon>Ancylostomatidae</taxon>
        <taxon>Ancylostomatinae</taxon>
        <taxon>Ancylostoma</taxon>
    </lineage>
</organism>
<feature type="region of interest" description="Disordered" evidence="1">
    <location>
        <begin position="1"/>
        <end position="27"/>
    </location>
</feature>
<name>A0A016SDZ0_9BILA</name>
<comment type="caution">
    <text evidence="2">The sequence shown here is derived from an EMBL/GenBank/DDBJ whole genome shotgun (WGS) entry which is preliminary data.</text>
</comment>
<proteinExistence type="predicted"/>
<dbReference type="AlphaFoldDB" id="A0A016SDZ0"/>
<gene>
    <name evidence="2" type="primary">Acey_s0240.g3350</name>
    <name evidence="2" type="ORF">Y032_0240g3350</name>
</gene>
<reference evidence="3" key="1">
    <citation type="journal article" date="2015" name="Nat. Genet.">
        <title>The genome and transcriptome of the zoonotic hookworm Ancylostoma ceylanicum identify infection-specific gene families.</title>
        <authorList>
            <person name="Schwarz E.M."/>
            <person name="Hu Y."/>
            <person name="Antoshechkin I."/>
            <person name="Miller M.M."/>
            <person name="Sternberg P.W."/>
            <person name="Aroian R.V."/>
        </authorList>
    </citation>
    <scope>NUCLEOTIDE SEQUENCE</scope>
    <source>
        <strain evidence="3">HY135</strain>
    </source>
</reference>
<sequence length="72" mass="7895">MGVGHNEAKWGGVIRPSVSTRPPSDSNWMGRYGEIARELVQEGPGKQGKGLIEAIAVMLTHFCFTMTHTRVI</sequence>
<protein>
    <submittedName>
        <fullName evidence="2">Uncharacterized protein</fullName>
    </submittedName>
</protein>
<dbReference type="Proteomes" id="UP000024635">
    <property type="component" value="Unassembled WGS sequence"/>
</dbReference>
<evidence type="ECO:0000256" key="1">
    <source>
        <dbReference type="SAM" id="MobiDB-lite"/>
    </source>
</evidence>
<feature type="compositionally biased region" description="Polar residues" evidence="1">
    <location>
        <begin position="17"/>
        <end position="27"/>
    </location>
</feature>
<accession>A0A016SDZ0</accession>
<dbReference type="EMBL" id="JARK01001576">
    <property type="protein sequence ID" value="EYB88870.1"/>
    <property type="molecule type" value="Genomic_DNA"/>
</dbReference>
<evidence type="ECO:0000313" key="2">
    <source>
        <dbReference type="EMBL" id="EYB88870.1"/>
    </source>
</evidence>